<evidence type="ECO:0000313" key="1">
    <source>
        <dbReference type="EMBL" id="KAJ4442148.1"/>
    </source>
</evidence>
<comment type="caution">
    <text evidence="1">The sequence shown here is derived from an EMBL/GenBank/DDBJ whole genome shotgun (WGS) entry which is preliminary data.</text>
</comment>
<keyword evidence="2" id="KW-1185">Reference proteome</keyword>
<dbReference type="Proteomes" id="UP001148838">
    <property type="component" value="Unassembled WGS sequence"/>
</dbReference>
<evidence type="ECO:0000313" key="2">
    <source>
        <dbReference type="Proteomes" id="UP001148838"/>
    </source>
</evidence>
<gene>
    <name evidence="1" type="ORF">ANN_12014</name>
</gene>
<organism evidence="1 2">
    <name type="scientific">Periplaneta americana</name>
    <name type="common">American cockroach</name>
    <name type="synonym">Blatta americana</name>
    <dbReference type="NCBI Taxonomy" id="6978"/>
    <lineage>
        <taxon>Eukaryota</taxon>
        <taxon>Metazoa</taxon>
        <taxon>Ecdysozoa</taxon>
        <taxon>Arthropoda</taxon>
        <taxon>Hexapoda</taxon>
        <taxon>Insecta</taxon>
        <taxon>Pterygota</taxon>
        <taxon>Neoptera</taxon>
        <taxon>Polyneoptera</taxon>
        <taxon>Dictyoptera</taxon>
        <taxon>Blattodea</taxon>
        <taxon>Blattoidea</taxon>
        <taxon>Blattidae</taxon>
        <taxon>Blattinae</taxon>
        <taxon>Periplaneta</taxon>
    </lineage>
</organism>
<sequence length="80" mass="9469">MHARHAIIHDWTIKFWAMRKLTHKVGKAFCQESMMLETKIKDFFGTVGTFMAMHQICNEDVLNADQLHFEKKLHQDEPLL</sequence>
<dbReference type="EMBL" id="JAJSOF020000015">
    <property type="protein sequence ID" value="KAJ4442148.1"/>
    <property type="molecule type" value="Genomic_DNA"/>
</dbReference>
<accession>A0ABQ8T7E4</accession>
<proteinExistence type="predicted"/>
<reference evidence="1 2" key="1">
    <citation type="journal article" date="2022" name="Allergy">
        <title>Genome assembly and annotation of Periplaneta americana reveal a comprehensive cockroach allergen profile.</title>
        <authorList>
            <person name="Wang L."/>
            <person name="Xiong Q."/>
            <person name="Saelim N."/>
            <person name="Wang L."/>
            <person name="Nong W."/>
            <person name="Wan A.T."/>
            <person name="Shi M."/>
            <person name="Liu X."/>
            <person name="Cao Q."/>
            <person name="Hui J.H.L."/>
            <person name="Sookrung N."/>
            <person name="Leung T.F."/>
            <person name="Tungtrongchitr A."/>
            <person name="Tsui S.K.W."/>
        </authorList>
    </citation>
    <scope>NUCLEOTIDE SEQUENCE [LARGE SCALE GENOMIC DNA]</scope>
    <source>
        <strain evidence="1">PWHHKU_190912</strain>
    </source>
</reference>
<name>A0ABQ8T7E4_PERAM</name>
<protein>
    <submittedName>
        <fullName evidence="1">Uncharacterized protein</fullName>
    </submittedName>
</protein>